<evidence type="ECO:0000256" key="2">
    <source>
        <dbReference type="ARBA" id="ARBA00022692"/>
    </source>
</evidence>
<dbReference type="InterPro" id="IPR013057">
    <property type="entry name" value="AA_transpt_TM"/>
</dbReference>
<dbReference type="Proteomes" id="UP000887574">
    <property type="component" value="Unplaced"/>
</dbReference>
<accession>A0A915DXA8</accession>
<dbReference type="AlphaFoldDB" id="A0A915DXA8"/>
<keyword evidence="2 5" id="KW-0812">Transmembrane</keyword>
<dbReference type="Pfam" id="PF01490">
    <property type="entry name" value="Aa_trans"/>
    <property type="match status" value="1"/>
</dbReference>
<evidence type="ECO:0000313" key="7">
    <source>
        <dbReference type="Proteomes" id="UP000887574"/>
    </source>
</evidence>
<organism evidence="7 8">
    <name type="scientific">Ditylenchus dipsaci</name>
    <dbReference type="NCBI Taxonomy" id="166011"/>
    <lineage>
        <taxon>Eukaryota</taxon>
        <taxon>Metazoa</taxon>
        <taxon>Ecdysozoa</taxon>
        <taxon>Nematoda</taxon>
        <taxon>Chromadorea</taxon>
        <taxon>Rhabditida</taxon>
        <taxon>Tylenchina</taxon>
        <taxon>Tylenchomorpha</taxon>
        <taxon>Sphaerularioidea</taxon>
        <taxon>Anguinidae</taxon>
        <taxon>Anguininae</taxon>
        <taxon>Ditylenchus</taxon>
    </lineage>
</organism>
<sequence length="143" mass="15669">MAAVVLMALTLPSFGHVLDLIGGSTVALTSVIFPCLFYLFLAAEEQPVSFFEMINLTDKIFSLCQIKMFVVIGSIAGFVATVYAIKALWLTHFVPPCYLKHMFNSTVNSTTSVSVTNCCGPFQNITRLGMPTEFCAASDLKFY</sequence>
<keyword evidence="3 5" id="KW-1133">Transmembrane helix</keyword>
<keyword evidence="7" id="KW-1185">Reference proteome</keyword>
<name>A0A915DXA8_9BILA</name>
<dbReference type="WBParaSite" id="jg24451">
    <property type="protein sequence ID" value="jg24451"/>
    <property type="gene ID" value="jg24451"/>
</dbReference>
<reference evidence="8" key="1">
    <citation type="submission" date="2022-11" db="UniProtKB">
        <authorList>
            <consortium name="WormBaseParasite"/>
        </authorList>
    </citation>
    <scope>IDENTIFICATION</scope>
</reference>
<protein>
    <submittedName>
        <fullName evidence="8">Amino acid transporter transmembrane domain-containing protein</fullName>
    </submittedName>
</protein>
<evidence type="ECO:0000256" key="5">
    <source>
        <dbReference type="SAM" id="Phobius"/>
    </source>
</evidence>
<proteinExistence type="predicted"/>
<dbReference type="GO" id="GO:0016020">
    <property type="term" value="C:membrane"/>
    <property type="evidence" value="ECO:0007669"/>
    <property type="project" value="UniProtKB-SubCell"/>
</dbReference>
<feature type="domain" description="Amino acid transporter transmembrane" evidence="6">
    <location>
        <begin position="2"/>
        <end position="63"/>
    </location>
</feature>
<evidence type="ECO:0000256" key="3">
    <source>
        <dbReference type="ARBA" id="ARBA00022989"/>
    </source>
</evidence>
<evidence type="ECO:0000259" key="6">
    <source>
        <dbReference type="Pfam" id="PF01490"/>
    </source>
</evidence>
<comment type="subcellular location">
    <subcellularLocation>
        <location evidence="1">Membrane</location>
    </subcellularLocation>
</comment>
<feature type="transmembrane region" description="Helical" evidence="5">
    <location>
        <begin position="25"/>
        <end position="43"/>
    </location>
</feature>
<feature type="transmembrane region" description="Helical" evidence="5">
    <location>
        <begin position="64"/>
        <end position="85"/>
    </location>
</feature>
<evidence type="ECO:0000313" key="8">
    <source>
        <dbReference type="WBParaSite" id="jg24451"/>
    </source>
</evidence>
<evidence type="ECO:0000256" key="1">
    <source>
        <dbReference type="ARBA" id="ARBA00004370"/>
    </source>
</evidence>
<keyword evidence="4 5" id="KW-0472">Membrane</keyword>
<evidence type="ECO:0000256" key="4">
    <source>
        <dbReference type="ARBA" id="ARBA00023136"/>
    </source>
</evidence>